<comment type="caution">
    <text evidence="1">The sequence shown here is derived from an EMBL/GenBank/DDBJ whole genome shotgun (WGS) entry which is preliminary data.</text>
</comment>
<proteinExistence type="predicted"/>
<protein>
    <recommendedName>
        <fullName evidence="3">Capsular biosynthesis protein</fullName>
    </recommendedName>
</protein>
<dbReference type="Pfam" id="PF05159">
    <property type="entry name" value="Capsule_synth"/>
    <property type="match status" value="1"/>
</dbReference>
<dbReference type="EMBL" id="BMYJ01000005">
    <property type="protein sequence ID" value="GHC55397.1"/>
    <property type="molecule type" value="Genomic_DNA"/>
</dbReference>
<gene>
    <name evidence="1" type="ORF">GCM10007315_17900</name>
</gene>
<accession>A0A918TPJ9</accession>
<keyword evidence="2" id="KW-1185">Reference proteome</keyword>
<dbReference type="InterPro" id="IPR007833">
    <property type="entry name" value="Capsule_polysaccharide_synth"/>
</dbReference>
<organism evidence="1 2">
    <name type="scientific">Neogemmobacter tilapiae</name>
    <dbReference type="NCBI Taxonomy" id="875041"/>
    <lineage>
        <taxon>Bacteria</taxon>
        <taxon>Pseudomonadati</taxon>
        <taxon>Pseudomonadota</taxon>
        <taxon>Alphaproteobacteria</taxon>
        <taxon>Rhodobacterales</taxon>
        <taxon>Paracoccaceae</taxon>
        <taxon>Neogemmobacter</taxon>
    </lineage>
</organism>
<dbReference type="Gene3D" id="3.40.50.12580">
    <property type="match status" value="1"/>
</dbReference>
<dbReference type="Proteomes" id="UP000638981">
    <property type="component" value="Unassembled WGS sequence"/>
</dbReference>
<evidence type="ECO:0000313" key="1">
    <source>
        <dbReference type="EMBL" id="GHC55397.1"/>
    </source>
</evidence>
<name>A0A918TPJ9_9RHOB</name>
<dbReference type="InterPro" id="IPR043148">
    <property type="entry name" value="TagF_C"/>
</dbReference>
<evidence type="ECO:0008006" key="3">
    <source>
        <dbReference type="Google" id="ProtNLM"/>
    </source>
</evidence>
<evidence type="ECO:0000313" key="2">
    <source>
        <dbReference type="Proteomes" id="UP000638981"/>
    </source>
</evidence>
<dbReference type="AlphaFoldDB" id="A0A918TPJ9"/>
<reference evidence="1" key="1">
    <citation type="journal article" date="2014" name="Int. J. Syst. Evol. Microbiol.">
        <title>Complete genome sequence of Corynebacterium casei LMG S-19264T (=DSM 44701T), isolated from a smear-ripened cheese.</title>
        <authorList>
            <consortium name="US DOE Joint Genome Institute (JGI-PGF)"/>
            <person name="Walter F."/>
            <person name="Albersmeier A."/>
            <person name="Kalinowski J."/>
            <person name="Ruckert C."/>
        </authorList>
    </citation>
    <scope>NUCLEOTIDE SEQUENCE</scope>
    <source>
        <strain evidence="1">KCTC 23310</strain>
    </source>
</reference>
<dbReference type="GO" id="GO:0015774">
    <property type="term" value="P:polysaccharide transport"/>
    <property type="evidence" value="ECO:0007669"/>
    <property type="project" value="InterPro"/>
</dbReference>
<dbReference type="GO" id="GO:0000271">
    <property type="term" value="P:polysaccharide biosynthetic process"/>
    <property type="evidence" value="ECO:0007669"/>
    <property type="project" value="InterPro"/>
</dbReference>
<sequence>MIAYPAERNARKRAVFAALAQVAGGARAFPIGPLSWRDFPETAGRVDQALSRAKRPHKGLMRRLKRLLIRLKYNGARRWFMGNPHVVAVAWNGLGGARQAFLMGAKDAGAAVLYAELAPLPGKITLDPLGVNAESGVPQEPAYYQEWARDHDTADWRRAGQGLTARPSRRADVGQSTGDLPDTPFLFCPLQVPGDSQVQLFAGWVGGMQGYLAALDQAARALPDGWHLRIKEHPSARKPLSPQIEALKNPRLIVDNDSDSFAQIAASKAVVTLNSSMGLQAFFYDKPVVALGRAFWALPGLVEAPQDQASLNARFASAAELSFDSALRAAFIHWLDRAYYPDFAADPLQYDHAAFAAKIAQAKALSPAPPLR</sequence>
<dbReference type="RefSeq" id="WP_189411320.1">
    <property type="nucleotide sequence ID" value="NZ_BMYJ01000005.1"/>
</dbReference>
<reference evidence="1" key="2">
    <citation type="submission" date="2020-09" db="EMBL/GenBank/DDBJ databases">
        <authorList>
            <person name="Sun Q."/>
            <person name="Kim S."/>
        </authorList>
    </citation>
    <scope>NUCLEOTIDE SEQUENCE</scope>
    <source>
        <strain evidence="1">KCTC 23310</strain>
    </source>
</reference>